<dbReference type="PANTHER" id="PTHR12778">
    <property type="entry name" value="SOLUTE CARRIER FAMILY 33 ACETYL-COA TRANSPORTER -RELATED"/>
    <property type="match status" value="1"/>
</dbReference>
<sequence>MSVANSLTSGLPQGVFRVYKRERFVDDAVLVINAQHQQGIRYMTEASTTPPLGWAESLRSFLHPRVITMLFLGFSAGIPILLIFSSLSLWLGEAGVERKAVTFFSWAALGYSFKFVWAPLVDKLPLPVLTAALGKRRAWLLLAQASIMLAIVLMGSIDPAAGQQNLTLMALAAVLLGFSSATQDIVIDAYRIEAVETRLQAMMSSTYIAGYRLGMIVAGAGALFLAAWLGSEKGHYLYTAWRWTYFAMAATMLVGVVTTLVIPEPEHRQSDRHHYAVMDYSRLVLVFACAAGGFVAAFFFSSDWFAGLQAAAGGDAFVGFGLEAIHFTLAIAVAALVGWLLVSMGVVNRGMARDTWLEPIKDFFQRYGMKTALLLLALIGLYRITDIVPGVISNVFYQDLGFSKPEIATAVKTFGVVVSIAGGFLGGLFATRYGVMRTLMLGAVLTAFTNLVFVWLAYAGHDVPVMYTAVTADNLAAGFASAAFVAFMSSLTSVSFTAVQYALFSSLMTLFPKTIGGYSGTIVDAIGYPGFFTFTTLIGIPVLWLVWVASSHLDVP</sequence>
<evidence type="ECO:0000313" key="7">
    <source>
        <dbReference type="EMBL" id="EIJ34337.1"/>
    </source>
</evidence>
<dbReference type="InterPro" id="IPR011701">
    <property type="entry name" value="MFS"/>
</dbReference>
<feature type="transmembrane region" description="Helical" evidence="6">
    <location>
        <begin position="283"/>
        <end position="305"/>
    </location>
</feature>
<dbReference type="GO" id="GO:0016020">
    <property type="term" value="C:membrane"/>
    <property type="evidence" value="ECO:0007669"/>
    <property type="project" value="UniProtKB-SubCell"/>
</dbReference>
<gene>
    <name evidence="7" type="ORF">Thini_1756</name>
</gene>
<dbReference type="AlphaFoldDB" id="A0A656HD40"/>
<dbReference type="GO" id="GO:0022857">
    <property type="term" value="F:transmembrane transporter activity"/>
    <property type="evidence" value="ECO:0007669"/>
    <property type="project" value="InterPro"/>
</dbReference>
<proteinExistence type="predicted"/>
<keyword evidence="4 6" id="KW-1133">Transmembrane helix</keyword>
<feature type="transmembrane region" description="Helical" evidence="6">
    <location>
        <begin position="525"/>
        <end position="547"/>
    </location>
</feature>
<dbReference type="InterPro" id="IPR036259">
    <property type="entry name" value="MFS_trans_sf"/>
</dbReference>
<dbReference type="NCBIfam" id="TIGR00901">
    <property type="entry name" value="2A0125"/>
    <property type="match status" value="1"/>
</dbReference>
<feature type="transmembrane region" description="Helical" evidence="6">
    <location>
        <begin position="478"/>
        <end position="504"/>
    </location>
</feature>
<dbReference type="Pfam" id="PF07690">
    <property type="entry name" value="MFS_1"/>
    <property type="match status" value="1"/>
</dbReference>
<protein>
    <submittedName>
        <fullName evidence="7">Major facilitator superfamily protein</fullName>
    </submittedName>
</protein>
<dbReference type="Gene3D" id="1.20.1250.20">
    <property type="entry name" value="MFS general substrate transporter like domains"/>
    <property type="match status" value="2"/>
</dbReference>
<dbReference type="PANTHER" id="PTHR12778:SF10">
    <property type="entry name" value="MAJOR FACILITATOR SUPERFAMILY DOMAIN-CONTAINING PROTEIN 3"/>
    <property type="match status" value="1"/>
</dbReference>
<feature type="transmembrane region" description="Helical" evidence="6">
    <location>
        <begin position="438"/>
        <end position="458"/>
    </location>
</feature>
<dbReference type="InterPro" id="IPR004752">
    <property type="entry name" value="AmpG_permease/AT-1"/>
</dbReference>
<evidence type="ECO:0000256" key="6">
    <source>
        <dbReference type="SAM" id="Phobius"/>
    </source>
</evidence>
<comment type="subcellular location">
    <subcellularLocation>
        <location evidence="1">Membrane</location>
        <topology evidence="1">Multi-pass membrane protein</topology>
    </subcellularLocation>
</comment>
<keyword evidence="2" id="KW-0813">Transport</keyword>
<name>A0A656HD40_THINJ</name>
<feature type="transmembrane region" description="Helical" evidence="6">
    <location>
        <begin position="211"/>
        <end position="231"/>
    </location>
</feature>
<evidence type="ECO:0000256" key="4">
    <source>
        <dbReference type="ARBA" id="ARBA00022989"/>
    </source>
</evidence>
<dbReference type="EMBL" id="JH651384">
    <property type="protein sequence ID" value="EIJ34337.1"/>
    <property type="molecule type" value="Genomic_DNA"/>
</dbReference>
<keyword evidence="5 6" id="KW-0472">Membrane</keyword>
<reference evidence="8" key="1">
    <citation type="journal article" date="2011" name="Stand. Genomic Sci.">
        <title>Genome sequence of the filamentous, gliding Thiothrix nivea neotype strain (JP2(T)).</title>
        <authorList>
            <person name="Lapidus A."/>
            <person name="Nolan M."/>
            <person name="Lucas S."/>
            <person name="Glavina Del Rio T."/>
            <person name="Tice H."/>
            <person name="Cheng J.F."/>
            <person name="Tapia R."/>
            <person name="Han C."/>
            <person name="Goodwin L."/>
            <person name="Pitluck S."/>
            <person name="Liolios K."/>
            <person name="Pagani I."/>
            <person name="Ivanova N."/>
            <person name="Huntemann M."/>
            <person name="Mavromatis K."/>
            <person name="Mikhailova N."/>
            <person name="Pati A."/>
            <person name="Chen A."/>
            <person name="Palaniappan K."/>
            <person name="Land M."/>
            <person name="Brambilla E.M."/>
            <person name="Rohde M."/>
            <person name="Abt B."/>
            <person name="Verbarg S."/>
            <person name="Goker M."/>
            <person name="Bristow J."/>
            <person name="Eisen J.A."/>
            <person name="Markowitz V."/>
            <person name="Hugenholtz P."/>
            <person name="Kyrpides N.C."/>
            <person name="Klenk H.P."/>
            <person name="Woyke T."/>
        </authorList>
    </citation>
    <scope>NUCLEOTIDE SEQUENCE [LARGE SCALE GENOMIC DNA]</scope>
    <source>
        <strain evidence="8">ATCC 35100 / DSM 5205 / JP2</strain>
    </source>
</reference>
<keyword evidence="8" id="KW-1185">Reference proteome</keyword>
<evidence type="ECO:0000256" key="5">
    <source>
        <dbReference type="ARBA" id="ARBA00023136"/>
    </source>
</evidence>
<evidence type="ECO:0000256" key="2">
    <source>
        <dbReference type="ARBA" id="ARBA00022448"/>
    </source>
</evidence>
<feature type="transmembrane region" description="Helical" evidence="6">
    <location>
        <begin position="243"/>
        <end position="262"/>
    </location>
</feature>
<feature type="transmembrane region" description="Helical" evidence="6">
    <location>
        <begin position="367"/>
        <end position="385"/>
    </location>
</feature>
<dbReference type="Proteomes" id="UP000005317">
    <property type="component" value="Unassembled WGS sequence"/>
</dbReference>
<dbReference type="SUPFAM" id="SSF103473">
    <property type="entry name" value="MFS general substrate transporter"/>
    <property type="match status" value="2"/>
</dbReference>
<accession>A0A656HD40</accession>
<feature type="transmembrane region" description="Helical" evidence="6">
    <location>
        <begin position="66"/>
        <end position="91"/>
    </location>
</feature>
<organism evidence="7 8">
    <name type="scientific">Thiothrix nivea (strain ATCC 35100 / DSM 5205 / JP2)</name>
    <dbReference type="NCBI Taxonomy" id="870187"/>
    <lineage>
        <taxon>Bacteria</taxon>
        <taxon>Pseudomonadati</taxon>
        <taxon>Pseudomonadota</taxon>
        <taxon>Gammaproteobacteria</taxon>
        <taxon>Thiotrichales</taxon>
        <taxon>Thiotrichaceae</taxon>
        <taxon>Thiothrix</taxon>
    </lineage>
</organism>
<evidence type="ECO:0000313" key="8">
    <source>
        <dbReference type="Proteomes" id="UP000005317"/>
    </source>
</evidence>
<evidence type="ECO:0000256" key="1">
    <source>
        <dbReference type="ARBA" id="ARBA00004141"/>
    </source>
</evidence>
<feature type="transmembrane region" description="Helical" evidence="6">
    <location>
        <begin position="407"/>
        <end position="431"/>
    </location>
</feature>
<feature type="transmembrane region" description="Helical" evidence="6">
    <location>
        <begin position="325"/>
        <end position="347"/>
    </location>
</feature>
<feature type="transmembrane region" description="Helical" evidence="6">
    <location>
        <begin position="138"/>
        <end position="157"/>
    </location>
</feature>
<feature type="transmembrane region" description="Helical" evidence="6">
    <location>
        <begin position="103"/>
        <end position="126"/>
    </location>
</feature>
<feature type="transmembrane region" description="Helical" evidence="6">
    <location>
        <begin position="169"/>
        <end position="190"/>
    </location>
</feature>
<keyword evidence="3 6" id="KW-0812">Transmembrane</keyword>
<evidence type="ECO:0000256" key="3">
    <source>
        <dbReference type="ARBA" id="ARBA00022692"/>
    </source>
</evidence>